<reference evidence="2 3" key="1">
    <citation type="submission" date="2024-01" db="EMBL/GenBank/DDBJ databases">
        <title>The genomes of 5 underutilized Papilionoideae crops provide insights into root nodulation and disease resistanc.</title>
        <authorList>
            <person name="Yuan L."/>
        </authorList>
    </citation>
    <scope>NUCLEOTIDE SEQUENCE [LARGE SCALE GENOMIC DNA]</scope>
    <source>
        <strain evidence="2">ZHUSHIDOU_FW_LH</strain>
        <tissue evidence="2">Leaf</tissue>
    </source>
</reference>
<feature type="transmembrane region" description="Helical" evidence="1">
    <location>
        <begin position="20"/>
        <end position="39"/>
    </location>
</feature>
<evidence type="ECO:0000313" key="2">
    <source>
        <dbReference type="EMBL" id="KAK7266544.1"/>
    </source>
</evidence>
<evidence type="ECO:0000256" key="1">
    <source>
        <dbReference type="SAM" id="Phobius"/>
    </source>
</evidence>
<comment type="caution">
    <text evidence="2">The sequence shown here is derived from an EMBL/GenBank/DDBJ whole genome shotgun (WGS) entry which is preliminary data.</text>
</comment>
<dbReference type="Proteomes" id="UP001372338">
    <property type="component" value="Unassembled WGS sequence"/>
</dbReference>
<dbReference type="EMBL" id="JAYWIO010000004">
    <property type="protein sequence ID" value="KAK7266544.1"/>
    <property type="molecule type" value="Genomic_DNA"/>
</dbReference>
<keyword evidence="1" id="KW-0472">Membrane</keyword>
<evidence type="ECO:0000313" key="3">
    <source>
        <dbReference type="Proteomes" id="UP001372338"/>
    </source>
</evidence>
<keyword evidence="1" id="KW-1133">Transmembrane helix</keyword>
<protein>
    <submittedName>
        <fullName evidence="2">Uncharacterized protein</fullName>
    </submittedName>
</protein>
<proteinExistence type="predicted"/>
<sequence>MPPLSPLTPSSSSSLEGEQSIASSASSASLFTAFFFFVRRLLLRCLQLLRFFSLILNLCFLGIDFMPNLLQVDALN</sequence>
<keyword evidence="1" id="KW-0812">Transmembrane</keyword>
<keyword evidence="3" id="KW-1185">Reference proteome</keyword>
<gene>
    <name evidence="2" type="ORF">RIF29_19192</name>
</gene>
<dbReference type="AlphaFoldDB" id="A0AAN9I6A2"/>
<feature type="transmembrane region" description="Helical" evidence="1">
    <location>
        <begin position="51"/>
        <end position="70"/>
    </location>
</feature>
<accession>A0AAN9I6A2</accession>
<name>A0AAN9I6A2_CROPI</name>
<organism evidence="2 3">
    <name type="scientific">Crotalaria pallida</name>
    <name type="common">Smooth rattlebox</name>
    <name type="synonym">Crotalaria striata</name>
    <dbReference type="NCBI Taxonomy" id="3830"/>
    <lineage>
        <taxon>Eukaryota</taxon>
        <taxon>Viridiplantae</taxon>
        <taxon>Streptophyta</taxon>
        <taxon>Embryophyta</taxon>
        <taxon>Tracheophyta</taxon>
        <taxon>Spermatophyta</taxon>
        <taxon>Magnoliopsida</taxon>
        <taxon>eudicotyledons</taxon>
        <taxon>Gunneridae</taxon>
        <taxon>Pentapetalae</taxon>
        <taxon>rosids</taxon>
        <taxon>fabids</taxon>
        <taxon>Fabales</taxon>
        <taxon>Fabaceae</taxon>
        <taxon>Papilionoideae</taxon>
        <taxon>50 kb inversion clade</taxon>
        <taxon>genistoids sensu lato</taxon>
        <taxon>core genistoids</taxon>
        <taxon>Crotalarieae</taxon>
        <taxon>Crotalaria</taxon>
    </lineage>
</organism>